<dbReference type="AlphaFoldDB" id="E4RLZ2"/>
<evidence type="ECO:0000259" key="1">
    <source>
        <dbReference type="Pfam" id="PF09370"/>
    </source>
</evidence>
<keyword evidence="3" id="KW-1185">Reference proteome</keyword>
<dbReference type="SUPFAM" id="SSF51621">
    <property type="entry name" value="Phosphoenolpyruvate/pyruvate domain"/>
    <property type="match status" value="1"/>
</dbReference>
<dbReference type="EMBL" id="CP002304">
    <property type="protein sequence ID" value="ADQ14075.1"/>
    <property type="molecule type" value="Genomic_DNA"/>
</dbReference>
<protein>
    <submittedName>
        <fullName evidence="2">TIM-barrel signal transduction protein</fullName>
    </submittedName>
</protein>
<organism evidence="2 3">
    <name type="scientific">Halanaerobium hydrogeniformans</name>
    <name type="common">Halanaerobium sp. (strain sapolanicus)</name>
    <dbReference type="NCBI Taxonomy" id="656519"/>
    <lineage>
        <taxon>Bacteria</taxon>
        <taxon>Bacillati</taxon>
        <taxon>Bacillota</taxon>
        <taxon>Clostridia</taxon>
        <taxon>Halanaerobiales</taxon>
        <taxon>Halanaerobiaceae</taxon>
        <taxon>Halanaerobium</taxon>
    </lineage>
</organism>
<dbReference type="HOGENOM" id="CLU_1793794_0_0_9"/>
<evidence type="ECO:0000313" key="3">
    <source>
        <dbReference type="Proteomes" id="UP000007434"/>
    </source>
</evidence>
<proteinExistence type="predicted"/>
<dbReference type="RefSeq" id="WP_013405167.1">
    <property type="nucleotide sequence ID" value="NC_014654.1"/>
</dbReference>
<accession>E4RLZ2</accession>
<feature type="domain" description="TIM-barrel" evidence="1">
    <location>
        <begin position="3"/>
        <end position="144"/>
    </location>
</feature>
<dbReference type="InterPro" id="IPR009215">
    <property type="entry name" value="TIM-br_IGPS-like"/>
</dbReference>
<dbReference type="STRING" id="656519.Halsa_0623"/>
<sequence>MDIKTRIAKSIKENHPVIGVAVGSGLSAKQVAEGGADFILALSAGKFRNAGVSSMGCMLPFANSNDMNLEFAKKEILPRVKNIPVVFGAFAADITKSNDTLLADIIEAGFVGVNNFPTVALIDGNYRKALEKSGLGFQREVEFI</sequence>
<dbReference type="Gene3D" id="3.20.20.70">
    <property type="entry name" value="Aldolase class I"/>
    <property type="match status" value="1"/>
</dbReference>
<name>E4RLZ2_HALHG</name>
<dbReference type="GO" id="GO:0003824">
    <property type="term" value="F:catalytic activity"/>
    <property type="evidence" value="ECO:0007669"/>
    <property type="project" value="InterPro"/>
</dbReference>
<reference evidence="2 3" key="2">
    <citation type="journal article" date="2011" name="J. Bacteriol.">
        <title>Complete Genome Sequence of the Haloalkaliphilic, Hydrogen Producing Halanaerobium hydrogenoformans.</title>
        <authorList>
            <person name="Brown S.D."/>
            <person name="Begemann M.B."/>
            <person name="Mormile M.R."/>
            <person name="Wall J.D."/>
            <person name="Han C.S."/>
            <person name="Goodwin L.A."/>
            <person name="Pitluck S."/>
            <person name="Land M.L."/>
            <person name="Hauser L.J."/>
            <person name="Elias D.A."/>
        </authorList>
    </citation>
    <scope>NUCLEOTIDE SEQUENCE [LARGE SCALE GENOMIC DNA]</scope>
    <source>
        <strain evidence="3">sapolanicus</strain>
    </source>
</reference>
<dbReference type="PANTHER" id="PTHR31862:SF1">
    <property type="entry name" value="UPF0261 DOMAIN PROTEIN (AFU_ORTHOLOGUE AFUA_1G10120)"/>
    <property type="match status" value="1"/>
</dbReference>
<evidence type="ECO:0000313" key="2">
    <source>
        <dbReference type="EMBL" id="ADQ14075.1"/>
    </source>
</evidence>
<dbReference type="OrthoDB" id="9805644at2"/>
<dbReference type="Pfam" id="PF09370">
    <property type="entry name" value="PEP_hydrolase"/>
    <property type="match status" value="1"/>
</dbReference>
<dbReference type="eggNOG" id="COG5564">
    <property type="taxonomic scope" value="Bacteria"/>
</dbReference>
<dbReference type="InterPro" id="IPR013785">
    <property type="entry name" value="Aldolase_TIM"/>
</dbReference>
<dbReference type="InterPro" id="IPR015813">
    <property type="entry name" value="Pyrv/PenolPyrv_kinase-like_dom"/>
</dbReference>
<dbReference type="KEGG" id="has:Halsa_0623"/>
<dbReference type="InterPro" id="IPR051353">
    <property type="entry name" value="Tobamovirus_resist_UPF0261"/>
</dbReference>
<reference evidence="2 3" key="1">
    <citation type="submission" date="2010-11" db="EMBL/GenBank/DDBJ databases">
        <title>Complete sequence of Halanaerobium sp. sapolanicus.</title>
        <authorList>
            <consortium name="US DOE Joint Genome Institute"/>
            <person name="Lucas S."/>
            <person name="Copeland A."/>
            <person name="Lapidus A."/>
            <person name="Cheng J.-F."/>
            <person name="Bruce D."/>
            <person name="Goodwin L."/>
            <person name="Pitluck S."/>
            <person name="Davenport K."/>
            <person name="Detter J.C."/>
            <person name="Han C."/>
            <person name="Tapia R."/>
            <person name="Land M."/>
            <person name="Hauser L."/>
            <person name="Jeffries C."/>
            <person name="Kyrpides N."/>
            <person name="Ivanova N."/>
            <person name="Mikhailova N."/>
            <person name="Begemann M.B."/>
            <person name="Mormile M.R."/>
            <person name="Wall J.D."/>
            <person name="Elias D.A."/>
            <person name="Woyke T."/>
        </authorList>
    </citation>
    <scope>NUCLEOTIDE SEQUENCE [LARGE SCALE GENOMIC DNA]</scope>
    <source>
        <strain evidence="3">sapolanicus</strain>
    </source>
</reference>
<gene>
    <name evidence="2" type="ordered locus">Halsa_0623</name>
</gene>
<dbReference type="PANTHER" id="PTHR31862">
    <property type="entry name" value="UPF0261 DOMAIN PROTEIN (AFU_ORTHOLOGUE AFUA_1G10120)"/>
    <property type="match status" value="1"/>
</dbReference>
<dbReference type="Proteomes" id="UP000007434">
    <property type="component" value="Chromosome"/>
</dbReference>